<name>A0A0E9QJS7_ANGAN</name>
<accession>A0A0E9QJS7</accession>
<dbReference type="AlphaFoldDB" id="A0A0E9QJS7"/>
<reference evidence="1" key="1">
    <citation type="submission" date="2014-11" db="EMBL/GenBank/DDBJ databases">
        <authorList>
            <person name="Amaro Gonzalez C."/>
        </authorList>
    </citation>
    <scope>NUCLEOTIDE SEQUENCE</scope>
</reference>
<proteinExistence type="predicted"/>
<organism evidence="1">
    <name type="scientific">Anguilla anguilla</name>
    <name type="common">European freshwater eel</name>
    <name type="synonym">Muraena anguilla</name>
    <dbReference type="NCBI Taxonomy" id="7936"/>
    <lineage>
        <taxon>Eukaryota</taxon>
        <taxon>Metazoa</taxon>
        <taxon>Chordata</taxon>
        <taxon>Craniata</taxon>
        <taxon>Vertebrata</taxon>
        <taxon>Euteleostomi</taxon>
        <taxon>Actinopterygii</taxon>
        <taxon>Neopterygii</taxon>
        <taxon>Teleostei</taxon>
        <taxon>Anguilliformes</taxon>
        <taxon>Anguillidae</taxon>
        <taxon>Anguilla</taxon>
    </lineage>
</organism>
<reference evidence="1" key="2">
    <citation type="journal article" date="2015" name="Fish Shellfish Immunol.">
        <title>Early steps in the European eel (Anguilla anguilla)-Vibrio vulnificus interaction in the gills: Role of the RtxA13 toxin.</title>
        <authorList>
            <person name="Callol A."/>
            <person name="Pajuelo D."/>
            <person name="Ebbesson L."/>
            <person name="Teles M."/>
            <person name="MacKenzie S."/>
            <person name="Amaro C."/>
        </authorList>
    </citation>
    <scope>NUCLEOTIDE SEQUENCE</scope>
</reference>
<evidence type="ECO:0000313" key="1">
    <source>
        <dbReference type="EMBL" id="JAH16737.1"/>
    </source>
</evidence>
<sequence>MLMDALACMHIHILFSQQTVFCLSNGLELI</sequence>
<dbReference type="EMBL" id="GBXM01091840">
    <property type="protein sequence ID" value="JAH16737.1"/>
    <property type="molecule type" value="Transcribed_RNA"/>
</dbReference>
<protein>
    <submittedName>
        <fullName evidence="1">Uncharacterized protein</fullName>
    </submittedName>
</protein>